<sequence>MSCWDVWHKEWKHGKLIPVDYGNTIRIRKVQMYQMNQVLLRRLALRRHLRRASDVAQRRREYAAYTPDA</sequence>
<reference evidence="1 2" key="1">
    <citation type="submission" date="2018-08" db="EMBL/GenBank/DDBJ databases">
        <title>Genomic investigation of the strawberry pathogen Phytophthora fragariae indicates pathogenicity is determined by transcriptional variation in three key races.</title>
        <authorList>
            <person name="Adams T.M."/>
            <person name="Armitage A.D."/>
            <person name="Sobczyk M.K."/>
            <person name="Bates H.J."/>
            <person name="Dunwell J.M."/>
            <person name="Nellist C.F."/>
            <person name="Harrison R.J."/>
        </authorList>
    </citation>
    <scope>NUCLEOTIDE SEQUENCE [LARGE SCALE GENOMIC DNA]</scope>
    <source>
        <strain evidence="1 2">NOV-5</strain>
    </source>
</reference>
<comment type="caution">
    <text evidence="1">The sequence shown here is derived from an EMBL/GenBank/DDBJ whole genome shotgun (WGS) entry which is preliminary data.</text>
</comment>
<name>A0A6A3QWP9_9STRA</name>
<dbReference type="Proteomes" id="UP000440732">
    <property type="component" value="Unassembled WGS sequence"/>
</dbReference>
<evidence type="ECO:0000313" key="2">
    <source>
        <dbReference type="Proteomes" id="UP000440732"/>
    </source>
</evidence>
<dbReference type="AlphaFoldDB" id="A0A6A3QWP9"/>
<evidence type="ECO:0000313" key="1">
    <source>
        <dbReference type="EMBL" id="KAE9085100.1"/>
    </source>
</evidence>
<proteinExistence type="predicted"/>
<protein>
    <submittedName>
        <fullName evidence="1">Uncharacterized protein</fullName>
    </submittedName>
</protein>
<gene>
    <name evidence="1" type="ORF">PF006_g26331</name>
</gene>
<accession>A0A6A3QWP9</accession>
<organism evidence="1 2">
    <name type="scientific">Phytophthora fragariae</name>
    <dbReference type="NCBI Taxonomy" id="53985"/>
    <lineage>
        <taxon>Eukaryota</taxon>
        <taxon>Sar</taxon>
        <taxon>Stramenopiles</taxon>
        <taxon>Oomycota</taxon>
        <taxon>Peronosporomycetes</taxon>
        <taxon>Peronosporales</taxon>
        <taxon>Peronosporaceae</taxon>
        <taxon>Phytophthora</taxon>
    </lineage>
</organism>
<dbReference type="EMBL" id="QXGA01003287">
    <property type="protein sequence ID" value="KAE9085100.1"/>
    <property type="molecule type" value="Genomic_DNA"/>
</dbReference>